<dbReference type="InterPro" id="IPR015414">
    <property type="entry name" value="TMEM64"/>
</dbReference>
<evidence type="ECO:0000313" key="8">
    <source>
        <dbReference type="EMBL" id="HIT59541.1"/>
    </source>
</evidence>
<evidence type="ECO:0000256" key="2">
    <source>
        <dbReference type="ARBA" id="ARBA00022475"/>
    </source>
</evidence>
<comment type="subcellular location">
    <subcellularLocation>
        <location evidence="1 6">Cell membrane</location>
        <topology evidence="1 6">Multi-pass membrane protein</topology>
    </subcellularLocation>
</comment>
<dbReference type="InterPro" id="IPR032816">
    <property type="entry name" value="VTT_dom"/>
</dbReference>
<organism evidence="8 9">
    <name type="scientific">Candidatus Faeciplasma pullistercoris</name>
    <dbReference type="NCBI Taxonomy" id="2840800"/>
    <lineage>
        <taxon>Bacteria</taxon>
        <taxon>Bacillati</taxon>
        <taxon>Bacillota</taxon>
        <taxon>Clostridia</taxon>
        <taxon>Eubacteriales</taxon>
        <taxon>Oscillospiraceae</taxon>
        <taxon>Oscillospiraceae incertae sedis</taxon>
        <taxon>Candidatus Faeciplasma</taxon>
    </lineage>
</organism>
<dbReference type="PANTHER" id="PTHR12677:SF59">
    <property type="entry name" value="GOLGI APPARATUS MEMBRANE PROTEIN TVP38-RELATED"/>
    <property type="match status" value="1"/>
</dbReference>
<keyword evidence="3 6" id="KW-0812">Transmembrane</keyword>
<dbReference type="Pfam" id="PF09335">
    <property type="entry name" value="VTT_dom"/>
    <property type="match status" value="1"/>
</dbReference>
<reference evidence="8" key="1">
    <citation type="submission" date="2020-10" db="EMBL/GenBank/DDBJ databases">
        <authorList>
            <person name="Gilroy R."/>
        </authorList>
    </citation>
    <scope>NUCLEOTIDE SEQUENCE</scope>
    <source>
        <strain evidence="8">CHK33-4379</strain>
    </source>
</reference>
<comment type="similarity">
    <text evidence="6">Belongs to the TVP38/TMEM64 family.</text>
</comment>
<feature type="transmembrane region" description="Helical" evidence="6">
    <location>
        <begin position="129"/>
        <end position="148"/>
    </location>
</feature>
<feature type="transmembrane region" description="Helical" evidence="6">
    <location>
        <begin position="186"/>
        <end position="206"/>
    </location>
</feature>
<feature type="domain" description="VTT" evidence="7">
    <location>
        <begin position="61"/>
        <end position="179"/>
    </location>
</feature>
<dbReference type="GO" id="GO:0005886">
    <property type="term" value="C:plasma membrane"/>
    <property type="evidence" value="ECO:0007669"/>
    <property type="project" value="UniProtKB-SubCell"/>
</dbReference>
<proteinExistence type="inferred from homology"/>
<feature type="transmembrane region" description="Helical" evidence="6">
    <location>
        <begin position="160"/>
        <end position="180"/>
    </location>
</feature>
<evidence type="ECO:0000256" key="5">
    <source>
        <dbReference type="ARBA" id="ARBA00023136"/>
    </source>
</evidence>
<keyword evidence="5 6" id="KW-0472">Membrane</keyword>
<dbReference type="PANTHER" id="PTHR12677">
    <property type="entry name" value="GOLGI APPARATUS MEMBRANE PROTEIN TVP38-RELATED"/>
    <property type="match status" value="1"/>
</dbReference>
<sequence>MSVAVLIIVLIFITILCIPIVRMLATPEGREGLENLVDRNIVLGLAVYLFLQVLQVVVALIPGGVIQILGGVLFGNFWGLILCCAGILVGSAIVFGVVRKFGMPVVEAFIDRKGIKRFEFLNDVKKVEMVVFILFLIPGMPKDALTYIAPLTKIKASSFLAISMLGRLPAIIMSILFGANLGDGNILSAVIIFLVVAIVGIVGILYNNRIVSFIKGKKDAIKEEIKEKKKK</sequence>
<evidence type="ECO:0000256" key="3">
    <source>
        <dbReference type="ARBA" id="ARBA00022692"/>
    </source>
</evidence>
<gene>
    <name evidence="8" type="ORF">IAC39_07525</name>
</gene>
<name>A0A9D1KKX8_9FIRM</name>
<dbReference type="EMBL" id="DVLL01000023">
    <property type="protein sequence ID" value="HIT59541.1"/>
    <property type="molecule type" value="Genomic_DNA"/>
</dbReference>
<dbReference type="Proteomes" id="UP000824136">
    <property type="component" value="Unassembled WGS sequence"/>
</dbReference>
<evidence type="ECO:0000256" key="1">
    <source>
        <dbReference type="ARBA" id="ARBA00004651"/>
    </source>
</evidence>
<protein>
    <recommendedName>
        <fullName evidence="6">TVP38/TMEM64 family membrane protein</fullName>
    </recommendedName>
</protein>
<keyword evidence="4 6" id="KW-1133">Transmembrane helix</keyword>
<evidence type="ECO:0000313" key="9">
    <source>
        <dbReference type="Proteomes" id="UP000824136"/>
    </source>
</evidence>
<accession>A0A9D1KKX8</accession>
<evidence type="ECO:0000259" key="7">
    <source>
        <dbReference type="Pfam" id="PF09335"/>
    </source>
</evidence>
<evidence type="ECO:0000256" key="6">
    <source>
        <dbReference type="RuleBase" id="RU366058"/>
    </source>
</evidence>
<dbReference type="AlphaFoldDB" id="A0A9D1KKX8"/>
<keyword evidence="2 6" id="KW-1003">Cell membrane</keyword>
<evidence type="ECO:0000256" key="4">
    <source>
        <dbReference type="ARBA" id="ARBA00022989"/>
    </source>
</evidence>
<comment type="caution">
    <text evidence="8">The sequence shown here is derived from an EMBL/GenBank/DDBJ whole genome shotgun (WGS) entry which is preliminary data.</text>
</comment>
<feature type="transmembrane region" description="Helical" evidence="6">
    <location>
        <begin position="77"/>
        <end position="98"/>
    </location>
</feature>
<feature type="transmembrane region" description="Helical" evidence="6">
    <location>
        <begin position="41"/>
        <end position="65"/>
    </location>
</feature>
<reference evidence="8" key="2">
    <citation type="journal article" date="2021" name="PeerJ">
        <title>Extensive microbial diversity within the chicken gut microbiome revealed by metagenomics and culture.</title>
        <authorList>
            <person name="Gilroy R."/>
            <person name="Ravi A."/>
            <person name="Getino M."/>
            <person name="Pursley I."/>
            <person name="Horton D.L."/>
            <person name="Alikhan N.F."/>
            <person name="Baker D."/>
            <person name="Gharbi K."/>
            <person name="Hall N."/>
            <person name="Watson M."/>
            <person name="Adriaenssens E.M."/>
            <person name="Foster-Nyarko E."/>
            <person name="Jarju S."/>
            <person name="Secka A."/>
            <person name="Antonio M."/>
            <person name="Oren A."/>
            <person name="Chaudhuri R.R."/>
            <person name="La Ragione R."/>
            <person name="Hildebrand F."/>
            <person name="Pallen M.J."/>
        </authorList>
    </citation>
    <scope>NUCLEOTIDE SEQUENCE</scope>
    <source>
        <strain evidence="8">CHK33-4379</strain>
    </source>
</reference>